<keyword evidence="6" id="KW-1185">Reference proteome</keyword>
<evidence type="ECO:0000313" key="6">
    <source>
        <dbReference type="Proteomes" id="UP000683507"/>
    </source>
</evidence>
<dbReference type="Gene3D" id="3.60.40.10">
    <property type="entry name" value="PPM-type phosphatase domain"/>
    <property type="match status" value="1"/>
</dbReference>
<evidence type="ECO:0000256" key="1">
    <source>
        <dbReference type="ARBA" id="ARBA00022801"/>
    </source>
</evidence>
<dbReference type="PANTHER" id="PTHR43156:SF9">
    <property type="entry name" value="HAMP DOMAIN-CONTAINING PROTEIN"/>
    <property type="match status" value="1"/>
</dbReference>
<evidence type="ECO:0000256" key="3">
    <source>
        <dbReference type="SAM" id="Phobius"/>
    </source>
</evidence>
<name>A0A916NTV9_9FLAO</name>
<dbReference type="Pfam" id="PF07228">
    <property type="entry name" value="SpoIIE"/>
    <property type="match status" value="1"/>
</dbReference>
<evidence type="ECO:0000313" key="5">
    <source>
        <dbReference type="EMBL" id="CAG5086556.1"/>
    </source>
</evidence>
<dbReference type="EMBL" id="OU015584">
    <property type="protein sequence ID" value="CAG5086556.1"/>
    <property type="molecule type" value="Genomic_DNA"/>
</dbReference>
<organism evidence="5 6">
    <name type="scientific">Parvicella tangerina</name>
    <dbReference type="NCBI Taxonomy" id="2829795"/>
    <lineage>
        <taxon>Bacteria</taxon>
        <taxon>Pseudomonadati</taxon>
        <taxon>Bacteroidota</taxon>
        <taxon>Flavobacteriia</taxon>
        <taxon>Flavobacteriales</taxon>
        <taxon>Parvicellaceae</taxon>
        <taxon>Parvicella</taxon>
    </lineage>
</organism>
<dbReference type="GO" id="GO:0016791">
    <property type="term" value="F:phosphatase activity"/>
    <property type="evidence" value="ECO:0007669"/>
    <property type="project" value="TreeGrafter"/>
</dbReference>
<accession>A0A916NTV9</accession>
<feature type="domain" description="PPM-type phosphatase" evidence="4">
    <location>
        <begin position="497"/>
        <end position="710"/>
    </location>
</feature>
<dbReference type="InterPro" id="IPR036457">
    <property type="entry name" value="PPM-type-like_dom_sf"/>
</dbReference>
<dbReference type="KEGG" id="ptan:CRYO30217_03174"/>
<keyword evidence="1" id="KW-0378">Hydrolase</keyword>
<keyword evidence="2" id="KW-0175">Coiled coil</keyword>
<feature type="transmembrane region" description="Helical" evidence="3">
    <location>
        <begin position="390"/>
        <end position="407"/>
    </location>
</feature>
<keyword evidence="3" id="KW-0472">Membrane</keyword>
<dbReference type="SUPFAM" id="SSF48452">
    <property type="entry name" value="TPR-like"/>
    <property type="match status" value="1"/>
</dbReference>
<gene>
    <name evidence="5" type="ORF">CRYO30217_03174</name>
</gene>
<keyword evidence="3" id="KW-0812">Transmembrane</keyword>
<dbReference type="SMART" id="SM00028">
    <property type="entry name" value="TPR"/>
    <property type="match status" value="3"/>
</dbReference>
<dbReference type="InterPro" id="IPR011990">
    <property type="entry name" value="TPR-like_helical_dom_sf"/>
</dbReference>
<reference evidence="5" key="1">
    <citation type="submission" date="2021-04" db="EMBL/GenBank/DDBJ databases">
        <authorList>
            <person name="Rodrigo-Torres L."/>
            <person name="Arahal R. D."/>
            <person name="Lucena T."/>
        </authorList>
    </citation>
    <scope>NUCLEOTIDE SEQUENCE</scope>
    <source>
        <strain evidence="5">AS29M-1</strain>
    </source>
</reference>
<dbReference type="InterPro" id="IPR019734">
    <property type="entry name" value="TPR_rpt"/>
</dbReference>
<protein>
    <recommendedName>
        <fullName evidence="4">PPM-type phosphatase domain-containing protein</fullName>
    </recommendedName>
</protein>
<evidence type="ECO:0000256" key="2">
    <source>
        <dbReference type="SAM" id="Coils"/>
    </source>
</evidence>
<dbReference type="AlphaFoldDB" id="A0A916NTV9"/>
<evidence type="ECO:0000259" key="4">
    <source>
        <dbReference type="Pfam" id="PF07228"/>
    </source>
</evidence>
<feature type="coiled-coil region" evidence="2">
    <location>
        <begin position="338"/>
        <end position="365"/>
    </location>
</feature>
<dbReference type="InterPro" id="IPR052016">
    <property type="entry name" value="Bact_Sigma-Reg"/>
</dbReference>
<dbReference type="Gene3D" id="1.25.40.10">
    <property type="entry name" value="Tetratricopeptide repeat domain"/>
    <property type="match status" value="2"/>
</dbReference>
<dbReference type="Proteomes" id="UP000683507">
    <property type="component" value="Chromosome"/>
</dbReference>
<dbReference type="RefSeq" id="WP_258543362.1">
    <property type="nucleotide sequence ID" value="NZ_OU015584.1"/>
</dbReference>
<dbReference type="PANTHER" id="PTHR43156">
    <property type="entry name" value="STAGE II SPORULATION PROTEIN E-RELATED"/>
    <property type="match status" value="1"/>
</dbReference>
<dbReference type="Pfam" id="PF13424">
    <property type="entry name" value="TPR_12"/>
    <property type="match status" value="1"/>
</dbReference>
<dbReference type="InterPro" id="IPR001932">
    <property type="entry name" value="PPM-type_phosphatase-like_dom"/>
</dbReference>
<sequence>MKVIIRVLLILTIVVGLSSKIYGSDSEKFNALVESYIDTDDETVYQKCLAMLGANISVDEYFKSKLYAHKAFQYYKVSLDSVKFFLNKVDLQSEPEGEYTLQIKYNRTFGLAYAFEGNYELSIQMLNGNVLLAELANDSERLSTAYSDIAVPNYYSGNTAGALEMWKKSVNISLQHNDYQSAYSNALNIAFIHGERLEIDSAYIYKDLCVELKESKNLEIDEGKFNLNIGVIEYYVQNYEKAIAYFDLAKKLSLESGNETSYTKATANVSSCYLKLGNPEQALSYIKEALSESSAHVEKSYRVNLLSLMGETYFELGEFKKAYLYIDSSRELKEEFINETRTKQIAQLQEKFKSVEKDKIIAEQELAYQHEKSAKEQEELKNAIHEKEKWYLYIGIGLVALFGVFMYRRFQVSQKQRKIIEKQKVEVESQKSKIEVQHKELEEVHQEISDSINYAEKLQLAILPDREDLIHNLGKGFVLFMPKDVVSGDFYWTVKKDDKVFFAAADCTGHGVPGAMVSVVCSNALNRAVNEMELHEPSTILDTTRELVIETFARSGQDVMDGMDIALCTITGNKLQFAGANNPLWVVRNHSAVTNDLRNKFSCIDQGEYTLFEIKGDRQPVGLYDSMEPFRSNTLELMEGDTVYVFTDGYADQFGGETGKKMKYKPFKRTLLNIQDLSMDEQKRELYDTFVRWKGDFDQIDDVCVIGVRV</sequence>
<proteinExistence type="predicted"/>
<keyword evidence="3" id="KW-1133">Transmembrane helix</keyword>